<dbReference type="EC" id="1.1.1.313" evidence="6"/>
<keyword evidence="7" id="KW-1185">Reference proteome</keyword>
<dbReference type="EMBL" id="CP036455">
    <property type="protein sequence ID" value="QBI52021.1"/>
    <property type="molecule type" value="Genomic_DNA"/>
</dbReference>
<dbReference type="InterPro" id="IPR036291">
    <property type="entry name" value="NAD(P)-bd_dom_sf"/>
</dbReference>
<dbReference type="InterPro" id="IPR057326">
    <property type="entry name" value="KR_dom"/>
</dbReference>
<dbReference type="PANTHER" id="PTHR43086:SF3">
    <property type="entry name" value="NADP-DEPENDENT 3-HYDROXY ACID DEHYDROGENASE YDFG"/>
    <property type="match status" value="1"/>
</dbReference>
<proteinExistence type="inferred from homology"/>
<evidence type="ECO:0000313" key="6">
    <source>
        <dbReference type="EMBL" id="QBI52021.1"/>
    </source>
</evidence>
<evidence type="ECO:0000256" key="4">
    <source>
        <dbReference type="SAM" id="MobiDB-lite"/>
    </source>
</evidence>
<dbReference type="PANTHER" id="PTHR43086">
    <property type="entry name" value="VERY-LONG-CHAIN 3-OXOOACYL-COA REDUCTASE"/>
    <property type="match status" value="1"/>
</dbReference>
<evidence type="ECO:0000256" key="2">
    <source>
        <dbReference type="ARBA" id="ARBA00023002"/>
    </source>
</evidence>
<evidence type="ECO:0000259" key="5">
    <source>
        <dbReference type="SMART" id="SM00822"/>
    </source>
</evidence>
<dbReference type="PRINTS" id="PR00081">
    <property type="entry name" value="GDHRDH"/>
</dbReference>
<gene>
    <name evidence="6" type="primary">isfD1</name>
    <name evidence="6" type="ORF">EKD16_01020</name>
</gene>
<feature type="domain" description="Ketoreductase" evidence="5">
    <location>
        <begin position="23"/>
        <end position="220"/>
    </location>
</feature>
<dbReference type="PIRSF" id="PIRSF000126">
    <property type="entry name" value="11-beta-HSD1"/>
    <property type="match status" value="1"/>
</dbReference>
<protein>
    <submittedName>
        <fullName evidence="6">Sulfoacetaldehyde reductase</fullName>
        <ecNumber evidence="6">1.1.1.313</ecNumber>
    </submittedName>
</protein>
<feature type="region of interest" description="Disordered" evidence="4">
    <location>
        <begin position="1"/>
        <end position="28"/>
    </location>
</feature>
<dbReference type="PRINTS" id="PR00080">
    <property type="entry name" value="SDRFAMILY"/>
</dbReference>
<dbReference type="Gene3D" id="3.40.50.720">
    <property type="entry name" value="NAD(P)-binding Rossmann-like Domain"/>
    <property type="match status" value="1"/>
</dbReference>
<dbReference type="Proteomes" id="UP000292235">
    <property type="component" value="Chromosome"/>
</dbReference>
<reference evidence="6 7" key="1">
    <citation type="submission" date="2019-02" db="EMBL/GenBank/DDBJ databases">
        <authorList>
            <person name="Khodamoradi S."/>
            <person name="Hahnke R.L."/>
            <person name="Kaempfer P."/>
            <person name="Schumann P."/>
            <person name="Rohde M."/>
            <person name="Steinert M."/>
            <person name="Luzhetskyy A."/>
            <person name="Wink J."/>
            <person name="Ruckert C."/>
        </authorList>
    </citation>
    <scope>NUCLEOTIDE SEQUENCE [LARGE SCALE GENOMIC DNA]</scope>
    <source>
        <strain evidence="6 7">M2</strain>
    </source>
</reference>
<dbReference type="KEGG" id="strr:EKD16_01020"/>
<evidence type="ECO:0000256" key="1">
    <source>
        <dbReference type="ARBA" id="ARBA00006484"/>
    </source>
</evidence>
<dbReference type="RefSeq" id="WP_242677180.1">
    <property type="nucleotide sequence ID" value="NZ_CP036455.1"/>
</dbReference>
<sequence>MSHTEDPSESAGTASGGRARHRRTALVTGASSGIGEEYARQLARRGYDLVLVARRAERVEALAGELVEQCGVAAVALPADLGDPGDLARLEERLRADGTGEAAPIDLLVNNAGTGGGGHFAEQDTDEIDSMLDLNVRAVLHLARAVIPVQISRRRAAGTGSGAALHMGVINVSSMAAQLVANPGGAVYGGTKSFVRLWSESVALEVAGSGVHVTAVLPGYVRTEMTRKVQESGLPGFAFVPKERIVAESLRAWAAGRTSVVPGPQYKTADGLLRLIPRGLFNSVARRGAVQEVQSRLE</sequence>
<dbReference type="GO" id="GO:0016491">
    <property type="term" value="F:oxidoreductase activity"/>
    <property type="evidence" value="ECO:0007669"/>
    <property type="project" value="UniProtKB-KW"/>
</dbReference>
<accession>A0A4P6PYR0</accession>
<dbReference type="SMART" id="SM00822">
    <property type="entry name" value="PKS_KR"/>
    <property type="match status" value="1"/>
</dbReference>
<dbReference type="AlphaFoldDB" id="A0A4P6PYR0"/>
<dbReference type="Pfam" id="PF00106">
    <property type="entry name" value="adh_short"/>
    <property type="match status" value="1"/>
</dbReference>
<comment type="similarity">
    <text evidence="1 3">Belongs to the short-chain dehydrogenases/reductases (SDR) family.</text>
</comment>
<dbReference type="SUPFAM" id="SSF51735">
    <property type="entry name" value="NAD(P)-binding Rossmann-fold domains"/>
    <property type="match status" value="1"/>
</dbReference>
<organism evidence="6 7">
    <name type="scientific">Streptomonospora litoralis</name>
    <dbReference type="NCBI Taxonomy" id="2498135"/>
    <lineage>
        <taxon>Bacteria</taxon>
        <taxon>Bacillati</taxon>
        <taxon>Actinomycetota</taxon>
        <taxon>Actinomycetes</taxon>
        <taxon>Streptosporangiales</taxon>
        <taxon>Nocardiopsidaceae</taxon>
        <taxon>Streptomonospora</taxon>
    </lineage>
</organism>
<evidence type="ECO:0000256" key="3">
    <source>
        <dbReference type="RuleBase" id="RU000363"/>
    </source>
</evidence>
<evidence type="ECO:0000313" key="7">
    <source>
        <dbReference type="Proteomes" id="UP000292235"/>
    </source>
</evidence>
<keyword evidence="2 6" id="KW-0560">Oxidoreductase</keyword>
<name>A0A4P6PYR0_9ACTN</name>
<dbReference type="InterPro" id="IPR002347">
    <property type="entry name" value="SDR_fam"/>
</dbReference>